<accession>A0ACC6Q8B2</accession>
<dbReference type="Proteomes" id="UP001377168">
    <property type="component" value="Unassembled WGS sequence"/>
</dbReference>
<evidence type="ECO:0000313" key="1">
    <source>
        <dbReference type="EMBL" id="MEJ8639774.1"/>
    </source>
</evidence>
<dbReference type="EMBL" id="JBBKAJ010000022">
    <property type="protein sequence ID" value="MEJ8639774.1"/>
    <property type="molecule type" value="Genomic_DNA"/>
</dbReference>
<reference evidence="1" key="1">
    <citation type="submission" date="2024-03" db="EMBL/GenBank/DDBJ databases">
        <title>Novel Streptomyces species of biotechnological and ecological value are a feature of Machair soil.</title>
        <authorList>
            <person name="Prole J.R."/>
            <person name="Goodfellow M."/>
            <person name="Allenby N."/>
            <person name="Ward A.C."/>
        </authorList>
    </citation>
    <scope>NUCLEOTIDE SEQUENCE</scope>
    <source>
        <strain evidence="1">MS2.AVA.5</strain>
    </source>
</reference>
<organism evidence="1 2">
    <name type="scientific">Streptomyces achmelvichensis</name>
    <dbReference type="NCBI Taxonomy" id="3134111"/>
    <lineage>
        <taxon>Bacteria</taxon>
        <taxon>Bacillati</taxon>
        <taxon>Actinomycetota</taxon>
        <taxon>Actinomycetes</taxon>
        <taxon>Kitasatosporales</taxon>
        <taxon>Streptomycetaceae</taxon>
        <taxon>Streptomyces</taxon>
    </lineage>
</organism>
<gene>
    <name evidence="1" type="ORF">WKI67_41245</name>
</gene>
<proteinExistence type="predicted"/>
<name>A0ACC6Q8B2_9ACTN</name>
<keyword evidence="2" id="KW-1185">Reference proteome</keyword>
<protein>
    <submittedName>
        <fullName evidence="1">Uncharacterized protein</fullName>
    </submittedName>
</protein>
<sequence>MTKKMKKAVKDCLIKGGIGGAAALIVGRFVSKDVAADIAKKTIVAGSAGCLAALV</sequence>
<evidence type="ECO:0000313" key="2">
    <source>
        <dbReference type="Proteomes" id="UP001377168"/>
    </source>
</evidence>
<comment type="caution">
    <text evidence="1">The sequence shown here is derived from an EMBL/GenBank/DDBJ whole genome shotgun (WGS) entry which is preliminary data.</text>
</comment>